<protein>
    <submittedName>
        <fullName evidence="9">MFS transporter</fullName>
    </submittedName>
</protein>
<name>A0ABX8JXR3_9ENTR</name>
<dbReference type="EMBL" id="CP076838">
    <property type="protein sequence ID" value="QWW80439.1"/>
    <property type="molecule type" value="Genomic_DNA"/>
</dbReference>
<dbReference type="PANTHER" id="PTHR42718:SF9">
    <property type="entry name" value="MAJOR FACILITATOR SUPERFAMILY MULTIDRUG TRANSPORTER MFSC"/>
    <property type="match status" value="1"/>
</dbReference>
<dbReference type="RefSeq" id="WP_207292316.1">
    <property type="nucleotide sequence ID" value="NZ_CP071383.1"/>
</dbReference>
<keyword evidence="4 7" id="KW-0812">Transmembrane</keyword>
<keyword evidence="2" id="KW-0813">Transport</keyword>
<feature type="transmembrane region" description="Helical" evidence="7">
    <location>
        <begin position="342"/>
        <end position="362"/>
    </location>
</feature>
<dbReference type="InterPro" id="IPR036259">
    <property type="entry name" value="MFS_trans_sf"/>
</dbReference>
<feature type="transmembrane region" description="Helical" evidence="7">
    <location>
        <begin position="295"/>
        <end position="322"/>
    </location>
</feature>
<keyword evidence="6 7" id="KW-0472">Membrane</keyword>
<proteinExistence type="predicted"/>
<accession>A0ABX8JXR3</accession>
<dbReference type="PROSITE" id="PS50850">
    <property type="entry name" value="MFS"/>
    <property type="match status" value="1"/>
</dbReference>
<dbReference type="InterPro" id="IPR005829">
    <property type="entry name" value="Sugar_transporter_CS"/>
</dbReference>
<sequence length="403" mass="43343">MTYRTRVAVVFLLGFFLDLINMFIASVAFPAMGRAFDATPSALAWVSNGYIAGLTLVIPFSAMLARLLGPKRLILLSLLLFSTASTAAGLASTLDSLIAWRVVQGLGGGLLIPVGQALAWQQFKPHERARLSSAVMLVALLAPACSPALGGVLVQTLGWRWIFFATLPVAALAFTLAWLWLRDEKPQQIVTRRLLHLPLLKDPLLRFSMLVYLCIPGTFIGVNVIGMFYLQSVARLTPAETGALMLPWSLASFVAIASTGRYFNRLGPRPLIILGSLLQATGMALLVPVGPESPLALPVLAFTLMGAGGSLCSSTAQSSAFLTIPHDAMPDASALWNLNRQLSFFLGALVLAALLSLAQHYLPPITAWHSTFLFAAGVTLLPLLTVIRLNNAKVLMQLQQEKS</sequence>
<evidence type="ECO:0000256" key="5">
    <source>
        <dbReference type="ARBA" id="ARBA00022989"/>
    </source>
</evidence>
<dbReference type="SUPFAM" id="SSF103473">
    <property type="entry name" value="MFS general substrate transporter"/>
    <property type="match status" value="1"/>
</dbReference>
<organism evidence="9 10">
    <name type="scientific">Leclercia pneumoniae</name>
    <dbReference type="NCBI Taxonomy" id="2815358"/>
    <lineage>
        <taxon>Bacteria</taxon>
        <taxon>Pseudomonadati</taxon>
        <taxon>Pseudomonadota</taxon>
        <taxon>Gammaproteobacteria</taxon>
        <taxon>Enterobacterales</taxon>
        <taxon>Enterobacteriaceae</taxon>
        <taxon>Leclercia</taxon>
    </lineage>
</organism>
<dbReference type="Pfam" id="PF07690">
    <property type="entry name" value="MFS_1"/>
    <property type="match status" value="1"/>
</dbReference>
<evidence type="ECO:0000256" key="1">
    <source>
        <dbReference type="ARBA" id="ARBA00004651"/>
    </source>
</evidence>
<dbReference type="Gene3D" id="1.20.1250.20">
    <property type="entry name" value="MFS general substrate transporter like domains"/>
    <property type="match status" value="1"/>
</dbReference>
<feature type="transmembrane region" description="Helical" evidence="7">
    <location>
        <begin position="368"/>
        <end position="387"/>
    </location>
</feature>
<dbReference type="InterPro" id="IPR011701">
    <property type="entry name" value="MFS"/>
</dbReference>
<reference evidence="9 10" key="1">
    <citation type="submission" date="2021-06" db="EMBL/GenBank/DDBJ databases">
        <title>Leclercia pneumoniae sp. nov.</title>
        <authorList>
            <person name="Hoenemann M."/>
            <person name="Viehweger A."/>
            <person name="Dietze N."/>
        </authorList>
    </citation>
    <scope>NUCLEOTIDE SEQUENCE [LARGE SCALE GENOMIC DNA]</scope>
    <source>
        <strain evidence="10">49125</strain>
    </source>
</reference>
<keyword evidence="3" id="KW-1003">Cell membrane</keyword>
<evidence type="ECO:0000313" key="9">
    <source>
        <dbReference type="EMBL" id="QWW80439.1"/>
    </source>
</evidence>
<gene>
    <name evidence="9" type="ORF">KQ929_04065</name>
</gene>
<feature type="transmembrane region" description="Helical" evidence="7">
    <location>
        <begin position="131"/>
        <end position="153"/>
    </location>
</feature>
<feature type="transmembrane region" description="Helical" evidence="7">
    <location>
        <begin position="271"/>
        <end position="289"/>
    </location>
</feature>
<feature type="transmembrane region" description="Helical" evidence="7">
    <location>
        <begin position="210"/>
        <end position="230"/>
    </location>
</feature>
<feature type="transmembrane region" description="Helical" evidence="7">
    <location>
        <begin position="98"/>
        <end position="119"/>
    </location>
</feature>
<keyword evidence="10" id="KW-1185">Reference proteome</keyword>
<evidence type="ECO:0000256" key="3">
    <source>
        <dbReference type="ARBA" id="ARBA00022475"/>
    </source>
</evidence>
<feature type="domain" description="Major facilitator superfamily (MFS) profile" evidence="8">
    <location>
        <begin position="7"/>
        <end position="394"/>
    </location>
</feature>
<comment type="subcellular location">
    <subcellularLocation>
        <location evidence="1">Cell membrane</location>
        <topology evidence="1">Multi-pass membrane protein</topology>
    </subcellularLocation>
</comment>
<feature type="transmembrane region" description="Helical" evidence="7">
    <location>
        <begin position="73"/>
        <end position="92"/>
    </location>
</feature>
<keyword evidence="5 7" id="KW-1133">Transmembrane helix</keyword>
<evidence type="ECO:0000256" key="2">
    <source>
        <dbReference type="ARBA" id="ARBA00022448"/>
    </source>
</evidence>
<dbReference type="Proteomes" id="UP000683497">
    <property type="component" value="Chromosome"/>
</dbReference>
<feature type="transmembrane region" description="Helical" evidence="7">
    <location>
        <begin position="242"/>
        <end position="259"/>
    </location>
</feature>
<evidence type="ECO:0000313" key="10">
    <source>
        <dbReference type="Proteomes" id="UP000683497"/>
    </source>
</evidence>
<evidence type="ECO:0000256" key="4">
    <source>
        <dbReference type="ARBA" id="ARBA00022692"/>
    </source>
</evidence>
<evidence type="ECO:0000256" key="6">
    <source>
        <dbReference type="ARBA" id="ARBA00023136"/>
    </source>
</evidence>
<evidence type="ECO:0000256" key="7">
    <source>
        <dbReference type="SAM" id="Phobius"/>
    </source>
</evidence>
<feature type="transmembrane region" description="Helical" evidence="7">
    <location>
        <begin position="159"/>
        <end position="181"/>
    </location>
</feature>
<dbReference type="PANTHER" id="PTHR42718">
    <property type="entry name" value="MAJOR FACILITATOR SUPERFAMILY MULTIDRUG TRANSPORTER MFSC"/>
    <property type="match status" value="1"/>
</dbReference>
<feature type="transmembrane region" description="Helical" evidence="7">
    <location>
        <begin position="45"/>
        <end position="66"/>
    </location>
</feature>
<dbReference type="PROSITE" id="PS00217">
    <property type="entry name" value="SUGAR_TRANSPORT_2"/>
    <property type="match status" value="1"/>
</dbReference>
<dbReference type="InterPro" id="IPR020846">
    <property type="entry name" value="MFS_dom"/>
</dbReference>
<evidence type="ECO:0000259" key="8">
    <source>
        <dbReference type="PROSITE" id="PS50850"/>
    </source>
</evidence>